<dbReference type="WBParaSite" id="GPUH_0002462401-mRNA-1">
    <property type="protein sequence ID" value="GPUH_0002462401-mRNA-1"/>
    <property type="gene ID" value="GPUH_0002462401"/>
</dbReference>
<sequence>MVLRKMLQDRYYGILLRPSTSIFTMPRLRILERNGEAPYAESIFNYHLSDRSVRLFLPGMSRPQL</sequence>
<organism evidence="3">
    <name type="scientific">Gongylonema pulchrum</name>
    <dbReference type="NCBI Taxonomy" id="637853"/>
    <lineage>
        <taxon>Eukaryota</taxon>
        <taxon>Metazoa</taxon>
        <taxon>Ecdysozoa</taxon>
        <taxon>Nematoda</taxon>
        <taxon>Chromadorea</taxon>
        <taxon>Rhabditida</taxon>
        <taxon>Spirurina</taxon>
        <taxon>Spiruromorpha</taxon>
        <taxon>Spiruroidea</taxon>
        <taxon>Gongylonematidae</taxon>
        <taxon>Gongylonema</taxon>
    </lineage>
</organism>
<evidence type="ECO:0000313" key="3">
    <source>
        <dbReference type="WBParaSite" id="GPUH_0002462401-mRNA-1"/>
    </source>
</evidence>
<dbReference type="AlphaFoldDB" id="A0A183EUF3"/>
<evidence type="ECO:0000313" key="2">
    <source>
        <dbReference type="Proteomes" id="UP000271098"/>
    </source>
</evidence>
<name>A0A183EUF3_9BILA</name>
<dbReference type="Proteomes" id="UP000271098">
    <property type="component" value="Unassembled WGS sequence"/>
</dbReference>
<keyword evidence="2" id="KW-1185">Reference proteome</keyword>
<accession>A0A183EUF3</accession>
<dbReference type="OrthoDB" id="9995306at2759"/>
<reference evidence="3" key="1">
    <citation type="submission" date="2016-06" db="UniProtKB">
        <authorList>
            <consortium name="WormBaseParasite"/>
        </authorList>
    </citation>
    <scope>IDENTIFICATION</scope>
</reference>
<gene>
    <name evidence="1" type="ORF">GPUH_LOCUS24594</name>
</gene>
<proteinExistence type="predicted"/>
<dbReference type="EMBL" id="UYRT01101708">
    <property type="protein sequence ID" value="VDN43055.1"/>
    <property type="molecule type" value="Genomic_DNA"/>
</dbReference>
<evidence type="ECO:0000313" key="1">
    <source>
        <dbReference type="EMBL" id="VDN43055.1"/>
    </source>
</evidence>
<protein>
    <submittedName>
        <fullName evidence="1 3">Uncharacterized protein</fullName>
    </submittedName>
</protein>
<reference evidence="1 2" key="2">
    <citation type="submission" date="2018-11" db="EMBL/GenBank/DDBJ databases">
        <authorList>
            <consortium name="Pathogen Informatics"/>
        </authorList>
    </citation>
    <scope>NUCLEOTIDE SEQUENCE [LARGE SCALE GENOMIC DNA]</scope>
</reference>